<accession>A0AAP6MLA4</accession>
<dbReference type="GO" id="GO:0022857">
    <property type="term" value="F:transmembrane transporter activity"/>
    <property type="evidence" value="ECO:0007669"/>
    <property type="project" value="InterPro"/>
</dbReference>
<evidence type="ECO:0000313" key="8">
    <source>
        <dbReference type="EMBL" id="MEA5445590.1"/>
    </source>
</evidence>
<keyword evidence="5 6" id="KW-0472">Membrane</keyword>
<keyword evidence="3 6" id="KW-0812">Transmembrane</keyword>
<comment type="subcellular location">
    <subcellularLocation>
        <location evidence="1">Cell membrane</location>
        <topology evidence="1">Multi-pass membrane protein</topology>
    </subcellularLocation>
</comment>
<keyword evidence="2" id="KW-1003">Cell membrane</keyword>
<name>A0AAP6MLA4_9GAMM</name>
<evidence type="ECO:0000313" key="9">
    <source>
        <dbReference type="Proteomes" id="UP001302316"/>
    </source>
</evidence>
<dbReference type="SUPFAM" id="SSF82866">
    <property type="entry name" value="Multidrug efflux transporter AcrB transmembrane domain"/>
    <property type="match status" value="2"/>
</dbReference>
<dbReference type="PANTHER" id="PTHR33406:SF13">
    <property type="entry name" value="MEMBRANE PROTEIN YDFJ"/>
    <property type="match status" value="1"/>
</dbReference>
<feature type="transmembrane region" description="Helical" evidence="6">
    <location>
        <begin position="12"/>
        <end position="31"/>
    </location>
</feature>
<feature type="domain" description="SSD" evidence="7">
    <location>
        <begin position="241"/>
        <end position="368"/>
    </location>
</feature>
<dbReference type="Pfam" id="PF03176">
    <property type="entry name" value="MMPL"/>
    <property type="match status" value="2"/>
</dbReference>
<dbReference type="RefSeq" id="WP_346051219.1">
    <property type="nucleotide sequence ID" value="NZ_JAYGII010000012.1"/>
</dbReference>
<proteinExistence type="predicted"/>
<dbReference type="PANTHER" id="PTHR33406">
    <property type="entry name" value="MEMBRANE PROTEIN MJ1562-RELATED"/>
    <property type="match status" value="1"/>
</dbReference>
<feature type="transmembrane region" description="Helical" evidence="6">
    <location>
        <begin position="243"/>
        <end position="267"/>
    </location>
</feature>
<dbReference type="Proteomes" id="UP001302316">
    <property type="component" value="Unassembled WGS sequence"/>
</dbReference>
<dbReference type="InterPro" id="IPR001036">
    <property type="entry name" value="Acrflvin-R"/>
</dbReference>
<dbReference type="InterPro" id="IPR004869">
    <property type="entry name" value="MMPL_dom"/>
</dbReference>
<dbReference type="PRINTS" id="PR00702">
    <property type="entry name" value="ACRIFLAVINRP"/>
</dbReference>
<evidence type="ECO:0000256" key="1">
    <source>
        <dbReference type="ARBA" id="ARBA00004651"/>
    </source>
</evidence>
<dbReference type="GO" id="GO:0005886">
    <property type="term" value="C:plasma membrane"/>
    <property type="evidence" value="ECO:0007669"/>
    <property type="project" value="UniProtKB-SubCell"/>
</dbReference>
<evidence type="ECO:0000256" key="2">
    <source>
        <dbReference type="ARBA" id="ARBA00022475"/>
    </source>
</evidence>
<gene>
    <name evidence="8" type="ORF">VCB98_07150</name>
</gene>
<evidence type="ECO:0000256" key="6">
    <source>
        <dbReference type="SAM" id="Phobius"/>
    </source>
</evidence>
<evidence type="ECO:0000256" key="5">
    <source>
        <dbReference type="ARBA" id="ARBA00023136"/>
    </source>
</evidence>
<feature type="transmembrane region" description="Helical" evidence="6">
    <location>
        <begin position="695"/>
        <end position="715"/>
    </location>
</feature>
<evidence type="ECO:0000259" key="7">
    <source>
        <dbReference type="PROSITE" id="PS50156"/>
    </source>
</evidence>
<feature type="transmembrane region" description="Helical" evidence="6">
    <location>
        <begin position="722"/>
        <end position="742"/>
    </location>
</feature>
<evidence type="ECO:0000256" key="4">
    <source>
        <dbReference type="ARBA" id="ARBA00022989"/>
    </source>
</evidence>
<dbReference type="AlphaFoldDB" id="A0AAP6MLA4"/>
<feature type="transmembrane region" description="Helical" evidence="6">
    <location>
        <begin position="413"/>
        <end position="433"/>
    </location>
</feature>
<feature type="transmembrane region" description="Helical" evidence="6">
    <location>
        <begin position="217"/>
        <end position="236"/>
    </location>
</feature>
<dbReference type="InterPro" id="IPR000731">
    <property type="entry name" value="SSD"/>
</dbReference>
<keyword evidence="4 6" id="KW-1133">Transmembrane helix</keyword>
<protein>
    <submittedName>
        <fullName evidence="8">MMPL family transporter</fullName>
    </submittedName>
</protein>
<dbReference type="PROSITE" id="PS50156">
    <property type="entry name" value="SSD"/>
    <property type="match status" value="1"/>
</dbReference>
<evidence type="ECO:0000256" key="3">
    <source>
        <dbReference type="ARBA" id="ARBA00022692"/>
    </source>
</evidence>
<comment type="caution">
    <text evidence="8">The sequence shown here is derived from an EMBL/GenBank/DDBJ whole genome shotgun (WGS) entry which is preliminary data.</text>
</comment>
<keyword evidence="9" id="KW-1185">Reference proteome</keyword>
<dbReference type="InterPro" id="IPR050545">
    <property type="entry name" value="Mycobact_MmpL"/>
</dbReference>
<dbReference type="EMBL" id="JAYGII010000012">
    <property type="protein sequence ID" value="MEA5445590.1"/>
    <property type="molecule type" value="Genomic_DNA"/>
</dbReference>
<sequence>MGRLIARYSMQYRWWVFALTALIALVMGLMIPRITIDTDPENMLSAEQPDRVEHNRIKELFDLYDMIVVGVVNSEHPEGVFNPTSLSALFQLSEGIENIDGVISRDMLSLATVDNVEQVSPGTISFDWMMDRPPETQGEADAIRQAVERLPMFYGTLVSEDGKAAGIYVPIVDKNESHRISTEIQAIIDRLDSGDEFHITGQPVAQDTFGVEMFQQMAISAPLAGVLIFLIMLYFFRSVPLVVAPMLLAMATVISIMGLLIGMGYTVHIMSSMIPIFLMPIAVVASIHVLSGFTDRCRAGDDTRAVMEEVIQSLYKPVIFTALTTTVGFASLTLTPIPPVQVFGAFVAVGVLFAMALTLTFLPAFIAALPQSAVDRMVARVKKHESEGKGADCKLCEFMSATGRFATRYSKSLLVSFVTLLAIAVFGITQIQINDNPTRWFKQDHRIRVADAVLNEHFAGTYEAYIVLEQGEAGDLERSLQDRVNPLLTEAREEGFELDQQWQDLLEESAADDPGVMLDNLMFALDDLLFEVSMEEAEYWEAILEAAEAVRSEALYFQTPEALRYMAGLQSWLEQEGHVGKSNSLADLVKTINRELVSGEPEDYRIPDSPAGVAQSILSFQGSHRPHDLWHFVSQDYRSASIWLQLPSGDNQDMQRVVDAVAHYTTDNPLPEGVDLSWGGSTYVNLVWQGEMVEGMLLALLSAFAIVLLMMIALFRSLLFGILAVLPLTLTIALIYGVMGLIGKSYDMPVAVLSSLSLGLSVDFAIHFIQRMRGAFNETGSWQQAMEYVFGEPARAITRNAVVISLGFLPLLTAALVPYITVGIFLASIMALSAIVTLLMLPAILRTVPGLFFGRDAAQEVKATSE</sequence>
<feature type="transmembrane region" description="Helical" evidence="6">
    <location>
        <begin position="343"/>
        <end position="369"/>
    </location>
</feature>
<feature type="transmembrane region" description="Helical" evidence="6">
    <location>
        <begin position="826"/>
        <end position="845"/>
    </location>
</feature>
<feature type="transmembrane region" description="Helical" evidence="6">
    <location>
        <begin position="273"/>
        <end position="293"/>
    </location>
</feature>
<feature type="transmembrane region" description="Helical" evidence="6">
    <location>
        <begin position="314"/>
        <end position="337"/>
    </location>
</feature>
<feature type="transmembrane region" description="Helical" evidence="6">
    <location>
        <begin position="748"/>
        <end position="769"/>
    </location>
</feature>
<reference evidence="8 9" key="1">
    <citation type="submission" date="2023-12" db="EMBL/GenBank/DDBJ databases">
        <title>Whole-genome sequencing of halo(alkali)philic microorganisms from hypersaline lakes.</title>
        <authorList>
            <person name="Sorokin D.Y."/>
            <person name="Merkel A.Y."/>
            <person name="Messina E."/>
            <person name="Yakimov M."/>
        </authorList>
    </citation>
    <scope>NUCLEOTIDE SEQUENCE [LARGE SCALE GENOMIC DNA]</scope>
    <source>
        <strain evidence="8 9">AB-CW1</strain>
    </source>
</reference>
<organism evidence="8 9">
    <name type="scientific">Natronospira elongata</name>
    <dbReference type="NCBI Taxonomy" id="3110268"/>
    <lineage>
        <taxon>Bacteria</taxon>
        <taxon>Pseudomonadati</taxon>
        <taxon>Pseudomonadota</taxon>
        <taxon>Gammaproteobacteria</taxon>
        <taxon>Natronospirales</taxon>
        <taxon>Natronospiraceae</taxon>
        <taxon>Natronospira</taxon>
    </lineage>
</organism>
<feature type="transmembrane region" description="Helical" evidence="6">
    <location>
        <begin position="801"/>
        <end position="820"/>
    </location>
</feature>
<dbReference type="Gene3D" id="1.20.1640.10">
    <property type="entry name" value="Multidrug efflux transporter AcrB transmembrane domain"/>
    <property type="match status" value="2"/>
</dbReference>